<dbReference type="AlphaFoldDB" id="A0A6J6RYP5"/>
<protein>
    <submittedName>
        <fullName evidence="2">Unannotated protein</fullName>
    </submittedName>
</protein>
<feature type="transmembrane region" description="Helical" evidence="1">
    <location>
        <begin position="51"/>
        <end position="73"/>
    </location>
</feature>
<organism evidence="2">
    <name type="scientific">freshwater metagenome</name>
    <dbReference type="NCBI Taxonomy" id="449393"/>
    <lineage>
        <taxon>unclassified sequences</taxon>
        <taxon>metagenomes</taxon>
        <taxon>ecological metagenomes</taxon>
    </lineage>
</organism>
<feature type="transmembrane region" description="Helical" evidence="1">
    <location>
        <begin position="20"/>
        <end position="39"/>
    </location>
</feature>
<keyword evidence="1" id="KW-0472">Membrane</keyword>
<gene>
    <name evidence="2" type="ORF">UFOPK2579_02385</name>
</gene>
<dbReference type="EMBL" id="CAEZXR010000349">
    <property type="protein sequence ID" value="CAB4727611.1"/>
    <property type="molecule type" value="Genomic_DNA"/>
</dbReference>
<keyword evidence="1" id="KW-1133">Transmembrane helix</keyword>
<reference evidence="2" key="1">
    <citation type="submission" date="2020-05" db="EMBL/GenBank/DDBJ databases">
        <authorList>
            <person name="Chiriac C."/>
            <person name="Salcher M."/>
            <person name="Ghai R."/>
            <person name="Kavagutti S V."/>
        </authorList>
    </citation>
    <scope>NUCLEOTIDE SEQUENCE</scope>
</reference>
<name>A0A6J6RYP5_9ZZZZ</name>
<evidence type="ECO:0000313" key="2">
    <source>
        <dbReference type="EMBL" id="CAB4727611.1"/>
    </source>
</evidence>
<accession>A0A6J6RYP5</accession>
<keyword evidence="1" id="KW-0812">Transmembrane</keyword>
<evidence type="ECO:0000256" key="1">
    <source>
        <dbReference type="SAM" id="Phobius"/>
    </source>
</evidence>
<proteinExistence type="predicted"/>
<sequence length="334" mass="35425">MAALELLAVTQGSGNLQFRVLQLAVPGLILFAVLGWARVLGRATLPRVGRWAGAVVAVTAAAAVIANLTTVALSTSFDRARSQHLDDDFTSEVAASADEVDGELTVVAPRLTDQAALSLLLEEHPEVQFPSIQPSTYVGPVPRWDRQPDSRYVVAPGASVLGEADYLARDGDYGVVELGETGAIVSPILGGWTRTTWMRGLPCARAGVRLLVVRGGTGRQTFRVASRGRAALSAGVELTTEDGRRVPVAERPQFVAGWTVQTYRAPRTTDAILTVMPAPQLVATSTTTFPVVVGDAESLLLGQVDDGLVDACLSDPDSGMDGYDRELTYMRTAP</sequence>